<accession>A0ABT3P147</accession>
<dbReference type="RefSeq" id="WP_301592115.1">
    <property type="nucleotide sequence ID" value="NZ_JAPFQI010000023.1"/>
</dbReference>
<dbReference type="Proteomes" id="UP001526430">
    <property type="component" value="Unassembled WGS sequence"/>
</dbReference>
<proteinExistence type="predicted"/>
<evidence type="ECO:0000313" key="1">
    <source>
        <dbReference type="EMBL" id="MCW8087908.1"/>
    </source>
</evidence>
<gene>
    <name evidence="1" type="ORF">OF850_20090</name>
</gene>
<reference evidence="1 2" key="1">
    <citation type="submission" date="2022-10" db="EMBL/GenBank/DDBJ databases">
        <title>Roseococcus glaciei nov., sp. nov., isolated from glacier.</title>
        <authorList>
            <person name="Liu Q."/>
            <person name="Xin Y.-H."/>
        </authorList>
    </citation>
    <scope>NUCLEOTIDE SEQUENCE [LARGE SCALE GENOMIC DNA]</scope>
    <source>
        <strain evidence="1 2">MDT2-1-1</strain>
    </source>
</reference>
<organism evidence="1 2">
    <name type="scientific">Sabulicella glaciei</name>
    <dbReference type="NCBI Taxonomy" id="2984948"/>
    <lineage>
        <taxon>Bacteria</taxon>
        <taxon>Pseudomonadati</taxon>
        <taxon>Pseudomonadota</taxon>
        <taxon>Alphaproteobacteria</taxon>
        <taxon>Acetobacterales</taxon>
        <taxon>Acetobacteraceae</taxon>
        <taxon>Sabulicella</taxon>
    </lineage>
</organism>
<keyword evidence="2" id="KW-1185">Reference proteome</keyword>
<dbReference type="EMBL" id="JAPFQI010000023">
    <property type="protein sequence ID" value="MCW8087908.1"/>
    <property type="molecule type" value="Genomic_DNA"/>
</dbReference>
<protein>
    <submittedName>
        <fullName evidence="1">Uncharacterized protein</fullName>
    </submittedName>
</protein>
<evidence type="ECO:0000313" key="2">
    <source>
        <dbReference type="Proteomes" id="UP001526430"/>
    </source>
</evidence>
<comment type="caution">
    <text evidence="1">The sequence shown here is derived from an EMBL/GenBank/DDBJ whole genome shotgun (WGS) entry which is preliminary data.</text>
</comment>
<name>A0ABT3P147_9PROT</name>
<sequence length="75" mass="7917">MPNHKISPLRLVASDGVAVTSPDTGPRLRPEAVEALRQLCDLARAVARDELLLGGLRADEALAGAVLRLAEFDAS</sequence>